<dbReference type="SMART" id="SM00046">
    <property type="entry name" value="DAGKc"/>
    <property type="match status" value="1"/>
</dbReference>
<comment type="caution">
    <text evidence="19">The sequence shown here is derived from an EMBL/GenBank/DDBJ whole genome shotgun (WGS) entry which is preliminary data.</text>
</comment>
<comment type="similarity">
    <text evidence="2">Belongs to the methyltransferase superfamily. RRP8 family.</text>
</comment>
<dbReference type="GO" id="GO:0033553">
    <property type="term" value="C:rDNA heterochromatin"/>
    <property type="evidence" value="ECO:0007669"/>
    <property type="project" value="TreeGrafter"/>
</dbReference>
<evidence type="ECO:0000256" key="16">
    <source>
        <dbReference type="SAM" id="MobiDB-lite"/>
    </source>
</evidence>
<keyword evidence="8" id="KW-0949">S-adenosyl-L-methionine</keyword>
<dbReference type="PROSITE" id="PS50146">
    <property type="entry name" value="DAGK"/>
    <property type="match status" value="1"/>
</dbReference>
<dbReference type="Pfam" id="PF05207">
    <property type="entry name" value="Zn_ribbon_CSL"/>
    <property type="match status" value="1"/>
</dbReference>
<dbReference type="GO" id="GO:0042149">
    <property type="term" value="P:cellular response to glucose starvation"/>
    <property type="evidence" value="ECO:0007669"/>
    <property type="project" value="TreeGrafter"/>
</dbReference>
<keyword evidence="13" id="KW-0804">Transcription</keyword>
<dbReference type="InterPro" id="IPR036671">
    <property type="entry name" value="DPH_MB_sf"/>
</dbReference>
<dbReference type="GO" id="GO:0046015">
    <property type="term" value="P:regulation of transcription by glucose"/>
    <property type="evidence" value="ECO:0007669"/>
    <property type="project" value="TreeGrafter"/>
</dbReference>
<keyword evidence="12" id="KW-0805">Transcription regulation</keyword>
<feature type="domain" description="DAGKc" evidence="17">
    <location>
        <begin position="58"/>
        <end position="208"/>
    </location>
</feature>
<dbReference type="GO" id="GO:0032259">
    <property type="term" value="P:methylation"/>
    <property type="evidence" value="ECO:0007669"/>
    <property type="project" value="UniProtKB-KW"/>
</dbReference>
<keyword evidence="5" id="KW-0698">rRNA processing</keyword>
<dbReference type="PROSITE" id="PS51074">
    <property type="entry name" value="DPH_MB"/>
    <property type="match status" value="1"/>
</dbReference>
<accession>A0A3M7RPB3</accession>
<evidence type="ECO:0000256" key="4">
    <source>
        <dbReference type="ARBA" id="ARBA00022491"/>
    </source>
</evidence>
<dbReference type="Gene3D" id="3.40.50.10330">
    <property type="entry name" value="Probable inorganic polyphosphate/atp-NAD kinase, domain 1"/>
    <property type="match status" value="1"/>
</dbReference>
<dbReference type="Pfam" id="PF05148">
    <property type="entry name" value="Methyltransf_8"/>
    <property type="match status" value="1"/>
</dbReference>
<dbReference type="FunFam" id="3.10.660.10:FF:000001">
    <property type="entry name" value="Diphthamide biosynthesis 3"/>
    <property type="match status" value="1"/>
</dbReference>
<comment type="similarity">
    <text evidence="15">Belongs to the DPH3 family.</text>
</comment>
<feature type="region of interest" description="Disordered" evidence="16">
    <location>
        <begin position="663"/>
        <end position="709"/>
    </location>
</feature>
<protein>
    <recommendedName>
        <fullName evidence="3">Ribosomal RNA-processing protein 8</fullName>
    </recommendedName>
</protein>
<evidence type="ECO:0000256" key="1">
    <source>
        <dbReference type="ARBA" id="ARBA00004604"/>
    </source>
</evidence>
<evidence type="ECO:0000256" key="5">
    <source>
        <dbReference type="ARBA" id="ARBA00022552"/>
    </source>
</evidence>
<dbReference type="Proteomes" id="UP000276133">
    <property type="component" value="Unassembled WGS sequence"/>
</dbReference>
<evidence type="ECO:0000256" key="7">
    <source>
        <dbReference type="ARBA" id="ARBA00022679"/>
    </source>
</evidence>
<proteinExistence type="inferred from homology"/>
<dbReference type="EMBL" id="REGN01002928">
    <property type="protein sequence ID" value="RNA25413.1"/>
    <property type="molecule type" value="Genomic_DNA"/>
</dbReference>
<dbReference type="InterPro" id="IPR042036">
    <property type="entry name" value="RRP8_N"/>
</dbReference>
<dbReference type="GO" id="GO:0046872">
    <property type="term" value="F:metal ion binding"/>
    <property type="evidence" value="ECO:0007669"/>
    <property type="project" value="UniProtKB-KW"/>
</dbReference>
<keyword evidence="10" id="KW-0156">Chromatin regulator</keyword>
<dbReference type="Gene3D" id="1.10.10.2150">
    <property type="entry name" value="Ribosomal RNA-processing protein 8, N-terminal domain"/>
    <property type="match status" value="1"/>
</dbReference>
<evidence type="ECO:0000259" key="18">
    <source>
        <dbReference type="PROSITE" id="PS51074"/>
    </source>
</evidence>
<dbReference type="GO" id="GO:0008168">
    <property type="term" value="F:methyltransferase activity"/>
    <property type="evidence" value="ECO:0007669"/>
    <property type="project" value="UniProtKB-KW"/>
</dbReference>
<evidence type="ECO:0000256" key="8">
    <source>
        <dbReference type="ARBA" id="ARBA00022691"/>
    </source>
</evidence>
<dbReference type="Gene3D" id="3.40.50.150">
    <property type="entry name" value="Vaccinia Virus protein VP39"/>
    <property type="match status" value="1"/>
</dbReference>
<gene>
    <name evidence="19" type="ORF">BpHYR1_052087</name>
</gene>
<dbReference type="InterPro" id="IPR017438">
    <property type="entry name" value="ATP-NAD_kinase_N"/>
</dbReference>
<evidence type="ECO:0000256" key="15">
    <source>
        <dbReference type="ARBA" id="ARBA00024032"/>
    </source>
</evidence>
<dbReference type="GO" id="GO:0016301">
    <property type="term" value="F:kinase activity"/>
    <property type="evidence" value="ECO:0007669"/>
    <property type="project" value="InterPro"/>
</dbReference>
<evidence type="ECO:0000256" key="12">
    <source>
        <dbReference type="ARBA" id="ARBA00023015"/>
    </source>
</evidence>
<dbReference type="GO" id="GO:0005677">
    <property type="term" value="C:chromatin silencing complex"/>
    <property type="evidence" value="ECO:0007669"/>
    <property type="project" value="TreeGrafter"/>
</dbReference>
<organism evidence="19 20">
    <name type="scientific">Brachionus plicatilis</name>
    <name type="common">Marine rotifer</name>
    <name type="synonym">Brachionus muelleri</name>
    <dbReference type="NCBI Taxonomy" id="10195"/>
    <lineage>
        <taxon>Eukaryota</taxon>
        <taxon>Metazoa</taxon>
        <taxon>Spiralia</taxon>
        <taxon>Gnathifera</taxon>
        <taxon>Rotifera</taxon>
        <taxon>Eurotatoria</taxon>
        <taxon>Monogononta</taxon>
        <taxon>Pseudotrocha</taxon>
        <taxon>Ploima</taxon>
        <taxon>Brachionidae</taxon>
        <taxon>Brachionus</taxon>
    </lineage>
</organism>
<keyword evidence="14" id="KW-0539">Nucleus</keyword>
<dbReference type="GO" id="GO:0000183">
    <property type="term" value="P:rDNA heterochromatin formation"/>
    <property type="evidence" value="ECO:0007669"/>
    <property type="project" value="TreeGrafter"/>
</dbReference>
<keyword evidence="11" id="KW-0408">Iron</keyword>
<dbReference type="InterPro" id="IPR029063">
    <property type="entry name" value="SAM-dependent_MTases_sf"/>
</dbReference>
<feature type="domain" description="DPH-type MB" evidence="18">
    <location>
        <begin position="972"/>
        <end position="1028"/>
    </location>
</feature>
<feature type="compositionally biased region" description="Basic and acidic residues" evidence="16">
    <location>
        <begin position="674"/>
        <end position="684"/>
    </location>
</feature>
<evidence type="ECO:0000256" key="11">
    <source>
        <dbReference type="ARBA" id="ARBA00023004"/>
    </source>
</evidence>
<comment type="subcellular location">
    <subcellularLocation>
        <location evidence="1">Nucleus</location>
        <location evidence="1">Nucleolus</location>
    </subcellularLocation>
</comment>
<evidence type="ECO:0000313" key="20">
    <source>
        <dbReference type="Proteomes" id="UP000276133"/>
    </source>
</evidence>
<keyword evidence="20" id="KW-1185">Reference proteome</keyword>
<dbReference type="InterPro" id="IPR001206">
    <property type="entry name" value="Diacylglycerol_kinase_cat_dom"/>
</dbReference>
<evidence type="ECO:0000256" key="2">
    <source>
        <dbReference type="ARBA" id="ARBA00006301"/>
    </source>
</evidence>
<keyword evidence="7" id="KW-0808">Transferase</keyword>
<reference evidence="19 20" key="1">
    <citation type="journal article" date="2018" name="Sci. Rep.">
        <title>Genomic signatures of local adaptation to the degree of environmental predictability in rotifers.</title>
        <authorList>
            <person name="Franch-Gras L."/>
            <person name="Hahn C."/>
            <person name="Garcia-Roger E.M."/>
            <person name="Carmona M.J."/>
            <person name="Serra M."/>
            <person name="Gomez A."/>
        </authorList>
    </citation>
    <scope>NUCLEOTIDE SEQUENCE [LARGE SCALE GENOMIC DNA]</scope>
    <source>
        <strain evidence="19">HYR1</strain>
    </source>
</reference>
<dbReference type="PANTHER" id="PTHR12787:SF0">
    <property type="entry name" value="RIBOSOMAL RNA-PROCESSING PROTEIN 8"/>
    <property type="match status" value="1"/>
</dbReference>
<dbReference type="InterPro" id="IPR016064">
    <property type="entry name" value="NAD/diacylglycerol_kinase_sf"/>
</dbReference>
<evidence type="ECO:0000259" key="17">
    <source>
        <dbReference type="PROSITE" id="PS50146"/>
    </source>
</evidence>
<dbReference type="GO" id="GO:0006364">
    <property type="term" value="P:rRNA processing"/>
    <property type="evidence" value="ECO:0007669"/>
    <property type="project" value="UniProtKB-KW"/>
</dbReference>
<evidence type="ECO:0000256" key="9">
    <source>
        <dbReference type="ARBA" id="ARBA00022723"/>
    </source>
</evidence>
<sequence>MMKVLRTFRNHWKKSVFGISFVTYGTYYLLDRKYRASLLQAYCYEALKYGKERMDPNKNLRRITVFLNPISGKERGKFMYEKHVAPLLHLSGLDVRLIRLEKNSEANEYMKEIDLNETDCIVVAGGNATLNEVISGLVHREDSYEFLKRIPIGIIPIGETNTFAHKWLNAIGFKRASATELRLLADSAIAIIKGETAPADLLKVSLYQNIPYDEKQDEHHDDKQRGAYSLLKENKIYALSRVAFGFVTLTDANADHFWYFSWIKWLQNRMNRYFMDRYLRIDPIKYEFTYKNKCYGCSKCLDEEKIKKELDHLINPPKKTNPSLVHSLFKRMVPSTTKEPEEIVRNKQKKIKNLTSLFDLSRIRNPDCNRNIYCEPKQCQIISSINQPDFEDAEFFEKASSIDTVIVKDPELNPNDMFLAQRKALSEFEVKKIYKKTGKVKSFLIHHKLPIEIDGEIYKLNNNPENDLHLKVEHLEKCINLIKYDPESSKIETNYWPNVYLISRKTFEDAFYDKKNQKDLPDILPFENGKLNKKKEVQSTLKYLAEKDAIEKEDIDFDFEKKPNDFGNLEDGDDDTKKIKIVKKRKNSAKFNEGIKKSRLDEKSEIREKNSISDDLVPKKSKKNKYFFMAHPEALDKKDEILSVQTKNKLIFDEKKIKKNLVKKKTKPVVSKSNQKENLKDENKPWAIQECSSEEEESTKKTAKNKNKKSKDIILDITDIDKSFKIKKTLKKLEDGSTVEIFTPEIQQTIEESGDDQSDKEDIVPVELSEIEEEEKESTCSDSAFKSQAADKLKSSRFRYLNELLYTQDSSRSFEFFKNDEGSFKAYHEGFKTQTSKWPLNPLDNIIKFIKSRPSSLVVADFGCGEARLAQSVKNKVHSFDFVAVNDQVTQCDMKHVPLDADSCDVVVFCLSLMGTNVIDFICEAHRILKLKGVLKIAEVTSRISNRSDFIRSIESVGFKLVSKKPIKMSIYHDEVEIEDMEYDEETETYYYPCPCGDRFEISKEDLENGEETATCPSCSLLVKVIYDKENFMKNEKKVLSKSTSDSVLKIP</sequence>
<evidence type="ECO:0000256" key="13">
    <source>
        <dbReference type="ARBA" id="ARBA00023163"/>
    </source>
</evidence>
<dbReference type="STRING" id="10195.A0A3M7RPB3"/>
<dbReference type="OrthoDB" id="10258825at2759"/>
<dbReference type="InterPro" id="IPR007872">
    <property type="entry name" value="DPH_MB_dom"/>
</dbReference>
<evidence type="ECO:0000256" key="10">
    <source>
        <dbReference type="ARBA" id="ARBA00022853"/>
    </source>
</evidence>
<dbReference type="AlphaFoldDB" id="A0A3M7RPB3"/>
<dbReference type="SUPFAM" id="SSF53335">
    <property type="entry name" value="S-adenosyl-L-methionine-dependent methyltransferases"/>
    <property type="match status" value="1"/>
</dbReference>
<dbReference type="PANTHER" id="PTHR12787">
    <property type="entry name" value="RIBOSOMAL RNA-PROCESSING PROTEIN 8"/>
    <property type="match status" value="1"/>
</dbReference>
<keyword evidence="4" id="KW-0678">Repressor</keyword>
<dbReference type="InterPro" id="IPR007823">
    <property type="entry name" value="RRP8"/>
</dbReference>
<dbReference type="GO" id="GO:0005730">
    <property type="term" value="C:nucleolus"/>
    <property type="evidence" value="ECO:0007669"/>
    <property type="project" value="UniProtKB-SubCell"/>
</dbReference>
<dbReference type="SUPFAM" id="SSF111331">
    <property type="entry name" value="NAD kinase/diacylglycerol kinase-like"/>
    <property type="match status" value="1"/>
</dbReference>
<evidence type="ECO:0000256" key="3">
    <source>
        <dbReference type="ARBA" id="ARBA00020203"/>
    </source>
</evidence>
<name>A0A3M7RPB3_BRAPC</name>
<keyword evidence="9" id="KW-0479">Metal-binding</keyword>
<evidence type="ECO:0000256" key="14">
    <source>
        <dbReference type="ARBA" id="ARBA00023242"/>
    </source>
</evidence>
<evidence type="ECO:0000313" key="19">
    <source>
        <dbReference type="EMBL" id="RNA25413.1"/>
    </source>
</evidence>
<evidence type="ECO:0000256" key="6">
    <source>
        <dbReference type="ARBA" id="ARBA00022603"/>
    </source>
</evidence>
<dbReference type="FunFam" id="3.40.50.150:FF:000068">
    <property type="entry name" value="Ribosomal RNA-processing protein 8"/>
    <property type="match status" value="1"/>
</dbReference>
<dbReference type="FunFam" id="1.10.10.2150:FF:000001">
    <property type="entry name" value="Ribosomal RNA-processing protein 8"/>
    <property type="match status" value="1"/>
</dbReference>
<keyword evidence="6" id="KW-0489">Methyltransferase</keyword>
<dbReference type="Pfam" id="PF00781">
    <property type="entry name" value="DAGK_cat"/>
    <property type="match status" value="1"/>
</dbReference>
<dbReference type="SUPFAM" id="SSF144217">
    <property type="entry name" value="CSL zinc finger"/>
    <property type="match status" value="1"/>
</dbReference>